<feature type="region of interest" description="Disordered" evidence="2">
    <location>
        <begin position="156"/>
        <end position="210"/>
    </location>
</feature>
<feature type="compositionally biased region" description="Basic and acidic residues" evidence="2">
    <location>
        <begin position="306"/>
        <end position="323"/>
    </location>
</feature>
<sequence>MSRPYAFPPKAKTKTMKTLILAVAALCVATAGYAQSIPPKREMRGVWVSTHLSLDWPNRLQTPAQQRAALLTILDHNKATGMNAAFLQVRSQSDAMYPSALEPWSYYLTNQQGAAPNPAWDPLQFALDESRKRGLELHAWINPYRAVATLANAGNTAQYGPTHVSRTRRQPGRPDCDRQGRQHGIRSSGGPGRGRRAGSGNRRQPHRCDAYRPACQHHRAWLRRPERDADRIGYRGGLLQRIHLDAGRWPEQRQRRQHRVHAIGGRQLRVPRAGCQPEWLPCRKLSDDRGDRRQLQRKQGAGLQNDRQRQVPRDLRVGQRRAGSPEEWRRAGCVQLIIRT</sequence>
<gene>
    <name evidence="5" type="ORF">D3872_11350</name>
</gene>
<feature type="signal peptide" evidence="3">
    <location>
        <begin position="1"/>
        <end position="36"/>
    </location>
</feature>
<keyword evidence="6" id="KW-1185">Reference proteome</keyword>
<proteinExistence type="predicted"/>
<name>A0A418XU68_9BURK</name>
<keyword evidence="1 3" id="KW-0732">Signal</keyword>
<organism evidence="5 6">
    <name type="scientific">Massilia cavernae</name>
    <dbReference type="NCBI Taxonomy" id="2320864"/>
    <lineage>
        <taxon>Bacteria</taxon>
        <taxon>Pseudomonadati</taxon>
        <taxon>Pseudomonadota</taxon>
        <taxon>Betaproteobacteria</taxon>
        <taxon>Burkholderiales</taxon>
        <taxon>Oxalobacteraceae</taxon>
        <taxon>Telluria group</taxon>
        <taxon>Massilia</taxon>
    </lineage>
</organism>
<accession>A0A418XU68</accession>
<comment type="caution">
    <text evidence="5">The sequence shown here is derived from an EMBL/GenBank/DDBJ whole genome shotgun (WGS) entry which is preliminary data.</text>
</comment>
<dbReference type="InterPro" id="IPR003790">
    <property type="entry name" value="GHL10"/>
</dbReference>
<dbReference type="OrthoDB" id="9773203at2"/>
<reference evidence="5 6" key="1">
    <citation type="submission" date="2018-09" db="EMBL/GenBank/DDBJ databases">
        <authorList>
            <person name="Zhu H."/>
        </authorList>
    </citation>
    <scope>NUCLEOTIDE SEQUENCE [LARGE SCALE GENOMIC DNA]</scope>
    <source>
        <strain evidence="5 6">K1S02-61</strain>
    </source>
</reference>
<evidence type="ECO:0000256" key="3">
    <source>
        <dbReference type="SAM" id="SignalP"/>
    </source>
</evidence>
<protein>
    <recommendedName>
        <fullName evidence="4">Glycosyl hydrolase-like 10 domain-containing protein</fullName>
    </recommendedName>
</protein>
<dbReference type="Pfam" id="PF02638">
    <property type="entry name" value="GHL10"/>
    <property type="match status" value="1"/>
</dbReference>
<evidence type="ECO:0000313" key="5">
    <source>
        <dbReference type="EMBL" id="RJG16085.1"/>
    </source>
</evidence>
<feature type="domain" description="Glycosyl hydrolase-like 10" evidence="4">
    <location>
        <begin position="42"/>
        <end position="145"/>
    </location>
</feature>
<feature type="chain" id="PRO_5019099573" description="Glycosyl hydrolase-like 10 domain-containing protein" evidence="3">
    <location>
        <begin position="37"/>
        <end position="340"/>
    </location>
</feature>
<dbReference type="InterPro" id="IPR052177">
    <property type="entry name" value="Divisome_Glycosyl_Hydrolase"/>
</dbReference>
<dbReference type="Proteomes" id="UP000284006">
    <property type="component" value="Unassembled WGS sequence"/>
</dbReference>
<evidence type="ECO:0000313" key="6">
    <source>
        <dbReference type="Proteomes" id="UP000284006"/>
    </source>
</evidence>
<dbReference type="PANTHER" id="PTHR43405:SF1">
    <property type="entry name" value="GLYCOSYL HYDROLASE DIGH"/>
    <property type="match status" value="1"/>
</dbReference>
<feature type="region of interest" description="Disordered" evidence="2">
    <location>
        <begin position="286"/>
        <end position="323"/>
    </location>
</feature>
<evidence type="ECO:0000259" key="4">
    <source>
        <dbReference type="Pfam" id="PF02638"/>
    </source>
</evidence>
<dbReference type="AlphaFoldDB" id="A0A418XU68"/>
<evidence type="ECO:0000256" key="1">
    <source>
        <dbReference type="ARBA" id="ARBA00022729"/>
    </source>
</evidence>
<dbReference type="PANTHER" id="PTHR43405">
    <property type="entry name" value="GLYCOSYL HYDROLASE DIGH"/>
    <property type="match status" value="1"/>
</dbReference>
<evidence type="ECO:0000256" key="2">
    <source>
        <dbReference type="SAM" id="MobiDB-lite"/>
    </source>
</evidence>
<dbReference type="Gene3D" id="3.20.20.80">
    <property type="entry name" value="Glycosidases"/>
    <property type="match status" value="1"/>
</dbReference>
<dbReference type="EMBL" id="QYUP01000110">
    <property type="protein sequence ID" value="RJG16085.1"/>
    <property type="molecule type" value="Genomic_DNA"/>
</dbReference>